<comment type="caution">
    <text evidence="1">The sequence shown here is derived from an EMBL/GenBank/DDBJ whole genome shotgun (WGS) entry which is preliminary data.</text>
</comment>
<dbReference type="AlphaFoldDB" id="A0A918WTS1"/>
<dbReference type="Proteomes" id="UP000638353">
    <property type="component" value="Unassembled WGS sequence"/>
</dbReference>
<evidence type="ECO:0000313" key="2">
    <source>
        <dbReference type="Proteomes" id="UP000638353"/>
    </source>
</evidence>
<sequence length="56" mass="5857">MAQAICVEGDRYGLALALVELLHGQTGEGEDADADQDQQGGEDCLKHGVLLGMSEV</sequence>
<reference evidence="1" key="1">
    <citation type="journal article" date="2014" name="Int. J. Syst. Evol. Microbiol.">
        <title>Complete genome sequence of Corynebacterium casei LMG S-19264T (=DSM 44701T), isolated from a smear-ripened cheese.</title>
        <authorList>
            <consortium name="US DOE Joint Genome Institute (JGI-PGF)"/>
            <person name="Walter F."/>
            <person name="Albersmeier A."/>
            <person name="Kalinowski J."/>
            <person name="Ruckert C."/>
        </authorList>
    </citation>
    <scope>NUCLEOTIDE SEQUENCE</scope>
    <source>
        <strain evidence="1">JCM 4637</strain>
    </source>
</reference>
<organism evidence="1 2">
    <name type="scientific">Streptomyces finlayi</name>
    <dbReference type="NCBI Taxonomy" id="67296"/>
    <lineage>
        <taxon>Bacteria</taxon>
        <taxon>Bacillati</taxon>
        <taxon>Actinomycetota</taxon>
        <taxon>Actinomycetes</taxon>
        <taxon>Kitasatosporales</taxon>
        <taxon>Streptomycetaceae</taxon>
        <taxon>Streptomyces</taxon>
    </lineage>
</organism>
<dbReference type="EMBL" id="BMVC01000002">
    <property type="protein sequence ID" value="GHC82393.1"/>
    <property type="molecule type" value="Genomic_DNA"/>
</dbReference>
<gene>
    <name evidence="1" type="ORF">GCM10010334_10600</name>
</gene>
<protein>
    <submittedName>
        <fullName evidence="1">Uncharacterized protein</fullName>
    </submittedName>
</protein>
<evidence type="ECO:0000313" key="1">
    <source>
        <dbReference type="EMBL" id="GHC82393.1"/>
    </source>
</evidence>
<proteinExistence type="predicted"/>
<reference evidence="1" key="2">
    <citation type="submission" date="2020-09" db="EMBL/GenBank/DDBJ databases">
        <authorList>
            <person name="Sun Q."/>
            <person name="Ohkuma M."/>
        </authorList>
    </citation>
    <scope>NUCLEOTIDE SEQUENCE</scope>
    <source>
        <strain evidence="1">JCM 4637</strain>
    </source>
</reference>
<name>A0A918WTS1_9ACTN</name>
<accession>A0A918WTS1</accession>